<gene>
    <name evidence="1" type="ORF">Syun_016973</name>
</gene>
<dbReference type="EMBL" id="JBBNAF010000007">
    <property type="protein sequence ID" value="KAK9128176.1"/>
    <property type="molecule type" value="Genomic_DNA"/>
</dbReference>
<sequence>MIETATRPSGLPEIGASEALAVCPRPTLSPGRCSSSVWEVAELYGSEKPFVVEVQRALSGLHSTALIALERRRLEPTQATPDQPVDDEAVYFNAAGECPKGRVYGLKSLGRKRRRYADLGASTSQMPEMVARS</sequence>
<evidence type="ECO:0000313" key="2">
    <source>
        <dbReference type="Proteomes" id="UP001420932"/>
    </source>
</evidence>
<comment type="caution">
    <text evidence="1">The sequence shown here is derived from an EMBL/GenBank/DDBJ whole genome shotgun (WGS) entry which is preliminary data.</text>
</comment>
<accession>A0AAP0J8C7</accession>
<evidence type="ECO:0000313" key="1">
    <source>
        <dbReference type="EMBL" id="KAK9128176.1"/>
    </source>
</evidence>
<name>A0AAP0J8C7_9MAGN</name>
<keyword evidence="2" id="KW-1185">Reference proteome</keyword>
<dbReference type="AlphaFoldDB" id="A0AAP0J8C7"/>
<reference evidence="1 2" key="1">
    <citation type="submission" date="2024-01" db="EMBL/GenBank/DDBJ databases">
        <title>Genome assemblies of Stephania.</title>
        <authorList>
            <person name="Yang L."/>
        </authorList>
    </citation>
    <scope>NUCLEOTIDE SEQUENCE [LARGE SCALE GENOMIC DNA]</scope>
    <source>
        <strain evidence="1">YNDBR</strain>
        <tissue evidence="1">Leaf</tissue>
    </source>
</reference>
<organism evidence="1 2">
    <name type="scientific">Stephania yunnanensis</name>
    <dbReference type="NCBI Taxonomy" id="152371"/>
    <lineage>
        <taxon>Eukaryota</taxon>
        <taxon>Viridiplantae</taxon>
        <taxon>Streptophyta</taxon>
        <taxon>Embryophyta</taxon>
        <taxon>Tracheophyta</taxon>
        <taxon>Spermatophyta</taxon>
        <taxon>Magnoliopsida</taxon>
        <taxon>Ranunculales</taxon>
        <taxon>Menispermaceae</taxon>
        <taxon>Menispermoideae</taxon>
        <taxon>Cissampelideae</taxon>
        <taxon>Stephania</taxon>
    </lineage>
</organism>
<protein>
    <submittedName>
        <fullName evidence="1">Uncharacterized protein</fullName>
    </submittedName>
</protein>
<dbReference type="Proteomes" id="UP001420932">
    <property type="component" value="Unassembled WGS sequence"/>
</dbReference>
<proteinExistence type="predicted"/>